<dbReference type="VEuPathDB" id="FungiDB:RhiirFUN_011022"/>
<evidence type="ECO:0000256" key="1">
    <source>
        <dbReference type="SAM" id="MobiDB-lite"/>
    </source>
</evidence>
<proteinExistence type="predicted"/>
<gene>
    <name evidence="2" type="ORF">RhiirC2_343222</name>
</gene>
<dbReference type="GO" id="GO:0042148">
    <property type="term" value="P:DNA strand invasion"/>
    <property type="evidence" value="ECO:0007669"/>
    <property type="project" value="TreeGrafter"/>
</dbReference>
<dbReference type="GO" id="GO:0003690">
    <property type="term" value="F:double-stranded DNA binding"/>
    <property type="evidence" value="ECO:0007669"/>
    <property type="project" value="TreeGrafter"/>
</dbReference>
<evidence type="ECO:0000313" key="2">
    <source>
        <dbReference type="EMBL" id="PKK79654.1"/>
    </source>
</evidence>
<dbReference type="EMBL" id="LLXL01000038">
    <property type="protein sequence ID" value="PKK79654.1"/>
    <property type="molecule type" value="Genomic_DNA"/>
</dbReference>
<dbReference type="GO" id="GO:0000730">
    <property type="term" value="P:DNA recombinase assembly"/>
    <property type="evidence" value="ECO:0007669"/>
    <property type="project" value="TreeGrafter"/>
</dbReference>
<dbReference type="PANTHER" id="PTHR22942">
    <property type="entry name" value="RECA/RAD51/RADA DNA STRAND-PAIRING FAMILY MEMBER"/>
    <property type="match status" value="1"/>
</dbReference>
<dbReference type="InterPro" id="IPR010995">
    <property type="entry name" value="DNA_repair_Rad51/TF_NusA_a-hlx"/>
</dbReference>
<sequence length="120" mass="13601">MNNELNEETYEEETEETEHEPTHIPIQRLEEFGINASDIKKLTDNGFHTIQSVAYSPRKVLLNVKGLSEAKVDKIQGEAFKMAPMGFLSATEIQAKRRDTLYITTGSKELDKLLGVSQFQ</sequence>
<feature type="region of interest" description="Disordered" evidence="1">
    <location>
        <begin position="1"/>
        <end position="22"/>
    </location>
</feature>
<dbReference type="GO" id="GO:0007131">
    <property type="term" value="P:reciprocal meiotic recombination"/>
    <property type="evidence" value="ECO:0007669"/>
    <property type="project" value="TreeGrafter"/>
</dbReference>
<dbReference type="Proteomes" id="UP000233469">
    <property type="component" value="Unassembled WGS sequence"/>
</dbReference>
<comment type="caution">
    <text evidence="2">The sequence shown here is derived from an EMBL/GenBank/DDBJ whole genome shotgun (WGS) entry which is preliminary data.</text>
</comment>
<evidence type="ECO:0000313" key="3">
    <source>
        <dbReference type="Proteomes" id="UP000233469"/>
    </source>
</evidence>
<dbReference type="GO" id="GO:0000794">
    <property type="term" value="C:condensed nuclear chromosome"/>
    <property type="evidence" value="ECO:0007669"/>
    <property type="project" value="TreeGrafter"/>
</dbReference>
<dbReference type="GO" id="GO:0008094">
    <property type="term" value="F:ATP-dependent activity, acting on DNA"/>
    <property type="evidence" value="ECO:0007669"/>
    <property type="project" value="TreeGrafter"/>
</dbReference>
<dbReference type="AlphaFoldDB" id="A0A2N1P0G8"/>
<dbReference type="PANTHER" id="PTHR22942:SF39">
    <property type="entry name" value="DNA REPAIR PROTEIN RAD51 HOMOLOG 1"/>
    <property type="match status" value="1"/>
</dbReference>
<accession>A0A2N1P0G8</accession>
<feature type="compositionally biased region" description="Acidic residues" evidence="1">
    <location>
        <begin position="1"/>
        <end position="18"/>
    </location>
</feature>
<dbReference type="VEuPathDB" id="FungiDB:FUN_015227"/>
<organism evidence="2 3">
    <name type="scientific">Rhizophagus irregularis</name>
    <dbReference type="NCBI Taxonomy" id="588596"/>
    <lineage>
        <taxon>Eukaryota</taxon>
        <taxon>Fungi</taxon>
        <taxon>Fungi incertae sedis</taxon>
        <taxon>Mucoromycota</taxon>
        <taxon>Glomeromycotina</taxon>
        <taxon>Glomeromycetes</taxon>
        <taxon>Glomerales</taxon>
        <taxon>Glomeraceae</taxon>
        <taxon>Rhizophagus</taxon>
    </lineage>
</organism>
<dbReference type="GO" id="GO:0006312">
    <property type="term" value="P:mitotic recombination"/>
    <property type="evidence" value="ECO:0007669"/>
    <property type="project" value="TreeGrafter"/>
</dbReference>
<dbReference type="Gene3D" id="1.10.150.20">
    <property type="entry name" value="5' to 3' exonuclease, C-terminal subdomain"/>
    <property type="match status" value="1"/>
</dbReference>
<dbReference type="VEuPathDB" id="FungiDB:RhiirA1_332984"/>
<dbReference type="SUPFAM" id="SSF47794">
    <property type="entry name" value="Rad51 N-terminal domain-like"/>
    <property type="match status" value="1"/>
</dbReference>
<dbReference type="GO" id="GO:0000166">
    <property type="term" value="F:nucleotide binding"/>
    <property type="evidence" value="ECO:0007669"/>
    <property type="project" value="InterPro"/>
</dbReference>
<reference evidence="2 3" key="2">
    <citation type="submission" date="2017-10" db="EMBL/GenBank/DDBJ databases">
        <title>Extensive intraspecific genome diversity in a model arbuscular mycorrhizal fungus.</title>
        <authorList>
            <person name="Chen E.C.H."/>
            <person name="Morin E."/>
            <person name="Baudet D."/>
            <person name="Noel J."/>
            <person name="Ndikumana S."/>
            <person name="Charron P."/>
            <person name="St-Onge C."/>
            <person name="Giorgi J."/>
            <person name="Grigoriev I.V."/>
            <person name="Roux C."/>
            <person name="Martin F.M."/>
            <person name="Corradi N."/>
        </authorList>
    </citation>
    <scope>NUCLEOTIDE SEQUENCE [LARGE SCALE GENOMIC DNA]</scope>
    <source>
        <strain evidence="2 3">C2</strain>
    </source>
</reference>
<dbReference type="GO" id="GO:0000150">
    <property type="term" value="F:DNA strand exchange activity"/>
    <property type="evidence" value="ECO:0007669"/>
    <property type="project" value="TreeGrafter"/>
</dbReference>
<reference evidence="2 3" key="1">
    <citation type="submission" date="2016-04" db="EMBL/GenBank/DDBJ databases">
        <title>Genome analyses suggest a sexual origin of heterokaryosis in a supposedly ancient asexual fungus.</title>
        <authorList>
            <person name="Ropars J."/>
            <person name="Sedzielewska K."/>
            <person name="Noel J."/>
            <person name="Charron P."/>
            <person name="Farinelli L."/>
            <person name="Marton T."/>
            <person name="Kruger M."/>
            <person name="Pelin A."/>
            <person name="Brachmann A."/>
            <person name="Corradi N."/>
        </authorList>
    </citation>
    <scope>NUCLEOTIDE SEQUENCE [LARGE SCALE GENOMIC DNA]</scope>
    <source>
        <strain evidence="2 3">C2</strain>
    </source>
</reference>
<protein>
    <submittedName>
        <fullName evidence="2">Uncharacterized protein</fullName>
    </submittedName>
</protein>
<dbReference type="FunFam" id="1.10.150.20:FF:000008">
    <property type="entry name" value="DNA repair protein RAD51 homolog"/>
    <property type="match status" value="1"/>
</dbReference>
<dbReference type="GO" id="GO:0003697">
    <property type="term" value="F:single-stranded DNA binding"/>
    <property type="evidence" value="ECO:0007669"/>
    <property type="project" value="TreeGrafter"/>
</dbReference>
<dbReference type="GO" id="GO:0070192">
    <property type="term" value="P:chromosome organization involved in meiotic cell cycle"/>
    <property type="evidence" value="ECO:0007669"/>
    <property type="project" value="TreeGrafter"/>
</dbReference>
<name>A0A2N1P0G8_9GLOM</name>